<dbReference type="InterPro" id="IPR001343">
    <property type="entry name" value="Hemolysn_Ca-bd"/>
</dbReference>
<dbReference type="Gene3D" id="2.150.10.10">
    <property type="entry name" value="Serralysin-like metalloprotease, C-terminal"/>
    <property type="match status" value="2"/>
</dbReference>
<comment type="subcellular location">
    <subcellularLocation>
        <location evidence="1">Secreted</location>
    </subcellularLocation>
</comment>
<dbReference type="Pfam" id="PF00353">
    <property type="entry name" value="HemolysinCabind"/>
    <property type="match status" value="3"/>
</dbReference>
<dbReference type="InterPro" id="IPR050557">
    <property type="entry name" value="RTX_toxin/Mannuronan_C5-epim"/>
</dbReference>
<dbReference type="PRINTS" id="PR00313">
    <property type="entry name" value="CABNDNGRPT"/>
</dbReference>
<feature type="region of interest" description="Disordered" evidence="3">
    <location>
        <begin position="1"/>
        <end position="26"/>
    </location>
</feature>
<dbReference type="SUPFAM" id="SSF51120">
    <property type="entry name" value="beta-Roll"/>
    <property type="match status" value="1"/>
</dbReference>
<proteinExistence type="predicted"/>
<dbReference type="Proteomes" id="UP000600449">
    <property type="component" value="Unassembled WGS sequence"/>
</dbReference>
<feature type="compositionally biased region" description="Polar residues" evidence="3">
    <location>
        <begin position="1"/>
        <end position="24"/>
    </location>
</feature>
<dbReference type="GO" id="GO:0005509">
    <property type="term" value="F:calcium ion binding"/>
    <property type="evidence" value="ECO:0007669"/>
    <property type="project" value="InterPro"/>
</dbReference>
<keyword evidence="5" id="KW-1185">Reference proteome</keyword>
<sequence length="226" mass="23163">MEIGSSNQNTGVVLETTPSGTDTGFSLDLGNPDAAKLEKVMGGPPVIPPGLALDAGAMPVTGTNDTETLTGSDAPRERFFTGEGDDTAYGMGGYDIMFGQGGNDLIFGNQGDDFIDGGVGNDTLFGGQGDDEVSGGEGDDVLFGDRGDDILTGGAGDDVIIGGEGNDTAVFEGPIEAYMISVNDEGDVVVIGNDGTDTLTGVENFEFGGEVFTVDQLRERGTFQTF</sequence>
<dbReference type="EMBL" id="BMMF01000001">
    <property type="protein sequence ID" value="GGK19170.1"/>
    <property type="molecule type" value="Genomic_DNA"/>
</dbReference>
<evidence type="ECO:0000256" key="1">
    <source>
        <dbReference type="ARBA" id="ARBA00004613"/>
    </source>
</evidence>
<dbReference type="GO" id="GO:0005576">
    <property type="term" value="C:extracellular region"/>
    <property type="evidence" value="ECO:0007669"/>
    <property type="project" value="UniProtKB-SubCell"/>
</dbReference>
<name>A0A917V1X5_9HYPH</name>
<protein>
    <submittedName>
        <fullName evidence="4">Hemolysin expression modulating protein</fullName>
    </submittedName>
</protein>
<accession>A0A917V1X5</accession>
<dbReference type="AlphaFoldDB" id="A0A917V1X5"/>
<reference evidence="4 5" key="1">
    <citation type="journal article" date="2014" name="Int. J. Syst. Evol. Microbiol.">
        <title>Complete genome sequence of Corynebacterium casei LMG S-19264T (=DSM 44701T), isolated from a smear-ripened cheese.</title>
        <authorList>
            <consortium name="US DOE Joint Genome Institute (JGI-PGF)"/>
            <person name="Walter F."/>
            <person name="Albersmeier A."/>
            <person name="Kalinowski J."/>
            <person name="Ruckert C."/>
        </authorList>
    </citation>
    <scope>NUCLEOTIDE SEQUENCE [LARGE SCALE GENOMIC DNA]</scope>
    <source>
        <strain evidence="4 5">CGMCC 1.9161</strain>
    </source>
</reference>
<evidence type="ECO:0000256" key="2">
    <source>
        <dbReference type="ARBA" id="ARBA00022525"/>
    </source>
</evidence>
<evidence type="ECO:0000313" key="5">
    <source>
        <dbReference type="Proteomes" id="UP000600449"/>
    </source>
</evidence>
<dbReference type="RefSeq" id="WP_244645045.1">
    <property type="nucleotide sequence ID" value="NZ_BMMF01000001.1"/>
</dbReference>
<gene>
    <name evidence="4" type="ORF">GCM10011322_02280</name>
</gene>
<dbReference type="InterPro" id="IPR011049">
    <property type="entry name" value="Serralysin-like_metalloprot_C"/>
</dbReference>
<dbReference type="InterPro" id="IPR018511">
    <property type="entry name" value="Hemolysin-typ_Ca-bd_CS"/>
</dbReference>
<dbReference type="PANTHER" id="PTHR38340:SF1">
    <property type="entry name" value="S-LAYER PROTEIN"/>
    <property type="match status" value="1"/>
</dbReference>
<keyword evidence="2" id="KW-0964">Secreted</keyword>
<dbReference type="PANTHER" id="PTHR38340">
    <property type="entry name" value="S-LAYER PROTEIN"/>
    <property type="match status" value="1"/>
</dbReference>
<evidence type="ECO:0000313" key="4">
    <source>
        <dbReference type="EMBL" id="GGK19170.1"/>
    </source>
</evidence>
<organism evidence="4 5">
    <name type="scientific">Salinarimonas ramus</name>
    <dbReference type="NCBI Taxonomy" id="690164"/>
    <lineage>
        <taxon>Bacteria</taxon>
        <taxon>Pseudomonadati</taxon>
        <taxon>Pseudomonadota</taxon>
        <taxon>Alphaproteobacteria</taxon>
        <taxon>Hyphomicrobiales</taxon>
        <taxon>Salinarimonadaceae</taxon>
        <taxon>Salinarimonas</taxon>
    </lineage>
</organism>
<comment type="caution">
    <text evidence="4">The sequence shown here is derived from an EMBL/GenBank/DDBJ whole genome shotgun (WGS) entry which is preliminary data.</text>
</comment>
<dbReference type="PROSITE" id="PS00330">
    <property type="entry name" value="HEMOLYSIN_CALCIUM"/>
    <property type="match status" value="2"/>
</dbReference>
<evidence type="ECO:0000256" key="3">
    <source>
        <dbReference type="SAM" id="MobiDB-lite"/>
    </source>
</evidence>